<dbReference type="GO" id="GO:0030688">
    <property type="term" value="C:preribosome, small subunit precursor"/>
    <property type="evidence" value="ECO:0007669"/>
    <property type="project" value="TreeGrafter"/>
</dbReference>
<dbReference type="GO" id="GO:0030515">
    <property type="term" value="F:snoRNA binding"/>
    <property type="evidence" value="ECO:0007669"/>
    <property type="project" value="TreeGrafter"/>
</dbReference>
<dbReference type="GO" id="GO:0006364">
    <property type="term" value="P:rRNA processing"/>
    <property type="evidence" value="ECO:0007669"/>
    <property type="project" value="TreeGrafter"/>
</dbReference>
<dbReference type="Proteomes" id="UP000267096">
    <property type="component" value="Unassembled WGS sequence"/>
</dbReference>
<dbReference type="GO" id="GO:0005730">
    <property type="term" value="C:nucleolus"/>
    <property type="evidence" value="ECO:0007669"/>
    <property type="project" value="TreeGrafter"/>
</dbReference>
<reference evidence="4" key="1">
    <citation type="submission" date="2017-02" db="UniProtKB">
        <authorList>
            <consortium name="WormBaseParasite"/>
        </authorList>
    </citation>
    <scope>IDENTIFICATION</scope>
</reference>
<dbReference type="PANTHER" id="PTHR12821">
    <property type="entry name" value="BYSTIN"/>
    <property type="match status" value="1"/>
</dbReference>
<dbReference type="OrthoDB" id="2192561at2759"/>
<evidence type="ECO:0000313" key="2">
    <source>
        <dbReference type="EMBL" id="VDK33151.1"/>
    </source>
</evidence>
<dbReference type="InterPro" id="IPR007955">
    <property type="entry name" value="Bystin"/>
</dbReference>
<evidence type="ECO:0000256" key="1">
    <source>
        <dbReference type="ARBA" id="ARBA00007114"/>
    </source>
</evidence>
<name>A0A0M3JMH3_ANISI</name>
<evidence type="ECO:0000313" key="4">
    <source>
        <dbReference type="WBParaSite" id="ASIM_0000885901-mRNA-1"/>
    </source>
</evidence>
<proteinExistence type="inferred from homology"/>
<accession>A0A0M3JMH3</accession>
<dbReference type="PANTHER" id="PTHR12821:SF0">
    <property type="entry name" value="BYSTIN"/>
    <property type="match status" value="1"/>
</dbReference>
<dbReference type="GO" id="GO:0005737">
    <property type="term" value="C:cytoplasm"/>
    <property type="evidence" value="ECO:0007669"/>
    <property type="project" value="TreeGrafter"/>
</dbReference>
<gene>
    <name evidence="2" type="ORF">ASIM_LOCUS8610</name>
</gene>
<dbReference type="WBParaSite" id="ASIM_0000885901-mRNA-1">
    <property type="protein sequence ID" value="ASIM_0000885901-mRNA-1"/>
    <property type="gene ID" value="ASIM_0000885901"/>
</dbReference>
<dbReference type="EMBL" id="UYRR01023875">
    <property type="protein sequence ID" value="VDK33151.1"/>
    <property type="molecule type" value="Genomic_DNA"/>
</dbReference>
<comment type="similarity">
    <text evidence="1">Belongs to the bystin family.</text>
</comment>
<keyword evidence="3" id="KW-1185">Reference proteome</keyword>
<dbReference type="Pfam" id="PF05291">
    <property type="entry name" value="Bystin"/>
    <property type="match status" value="1"/>
</dbReference>
<evidence type="ECO:0000313" key="3">
    <source>
        <dbReference type="Proteomes" id="UP000267096"/>
    </source>
</evidence>
<dbReference type="AlphaFoldDB" id="A0A0M3JMH3"/>
<protein>
    <submittedName>
        <fullName evidence="4">Transcriptional regulator</fullName>
    </submittedName>
</protein>
<sequence length="83" mass="9966">MVFILRFRKDERHLPVLWQQSFLAFAQRYKNDITSKQREALLEIVKIHYHYQISPEIRHELTSVDAEKSSSDVQAISEDKMEF</sequence>
<organism evidence="4">
    <name type="scientific">Anisakis simplex</name>
    <name type="common">Herring worm</name>
    <dbReference type="NCBI Taxonomy" id="6269"/>
    <lineage>
        <taxon>Eukaryota</taxon>
        <taxon>Metazoa</taxon>
        <taxon>Ecdysozoa</taxon>
        <taxon>Nematoda</taxon>
        <taxon>Chromadorea</taxon>
        <taxon>Rhabditida</taxon>
        <taxon>Spirurina</taxon>
        <taxon>Ascaridomorpha</taxon>
        <taxon>Ascaridoidea</taxon>
        <taxon>Anisakidae</taxon>
        <taxon>Anisakis</taxon>
        <taxon>Anisakis simplex complex</taxon>
    </lineage>
</organism>
<reference evidence="2 3" key="2">
    <citation type="submission" date="2018-11" db="EMBL/GenBank/DDBJ databases">
        <authorList>
            <consortium name="Pathogen Informatics"/>
        </authorList>
    </citation>
    <scope>NUCLEOTIDE SEQUENCE [LARGE SCALE GENOMIC DNA]</scope>
</reference>